<dbReference type="AlphaFoldDB" id="A0A6N7IQA9"/>
<keyword evidence="1" id="KW-0812">Transmembrane</keyword>
<feature type="domain" description="DUF5714" evidence="2">
    <location>
        <begin position="46"/>
        <end position="219"/>
    </location>
</feature>
<dbReference type="Pfam" id="PF18978">
    <property type="entry name" value="DUF5714"/>
    <property type="match status" value="1"/>
</dbReference>
<keyword evidence="1" id="KW-0472">Membrane</keyword>
<dbReference type="Proteomes" id="UP000441717">
    <property type="component" value="Unassembled WGS sequence"/>
</dbReference>
<keyword evidence="4" id="KW-1185">Reference proteome</keyword>
<name>A0A6N7IQA9_9FIRM</name>
<evidence type="ECO:0000256" key="1">
    <source>
        <dbReference type="SAM" id="Phobius"/>
    </source>
</evidence>
<comment type="caution">
    <text evidence="3">The sequence shown here is derived from an EMBL/GenBank/DDBJ whole genome shotgun (WGS) entry which is preliminary data.</text>
</comment>
<evidence type="ECO:0000259" key="2">
    <source>
        <dbReference type="Pfam" id="PF18978"/>
    </source>
</evidence>
<dbReference type="OrthoDB" id="9813299at2"/>
<evidence type="ECO:0000313" key="4">
    <source>
        <dbReference type="Proteomes" id="UP000441717"/>
    </source>
</evidence>
<accession>A0A6N7IQA9</accession>
<evidence type="ECO:0000313" key="3">
    <source>
        <dbReference type="EMBL" id="MQL52180.1"/>
    </source>
</evidence>
<organism evidence="3 4">
    <name type="scientific">Desulfofundulus thermobenzoicus</name>
    <dbReference type="NCBI Taxonomy" id="29376"/>
    <lineage>
        <taxon>Bacteria</taxon>
        <taxon>Bacillati</taxon>
        <taxon>Bacillota</taxon>
        <taxon>Clostridia</taxon>
        <taxon>Eubacteriales</taxon>
        <taxon>Peptococcaceae</taxon>
        <taxon>Desulfofundulus</taxon>
    </lineage>
</organism>
<proteinExistence type="predicted"/>
<keyword evidence="1" id="KW-1133">Transmembrane helix</keyword>
<dbReference type="InterPro" id="IPR043768">
    <property type="entry name" value="DUF5714"/>
</dbReference>
<reference evidence="3 4" key="1">
    <citation type="submission" date="2019-10" db="EMBL/GenBank/DDBJ databases">
        <title>Comparative genomics of sulfur disproportionating microorganisms.</title>
        <authorList>
            <person name="Ward L.M."/>
            <person name="Bertran E."/>
            <person name="Johnston D."/>
        </authorList>
    </citation>
    <scope>NUCLEOTIDE SEQUENCE [LARGE SCALE GENOMIC DNA]</scope>
    <source>
        <strain evidence="3 4">DSM 14055</strain>
    </source>
</reference>
<dbReference type="EMBL" id="WHYR01000017">
    <property type="protein sequence ID" value="MQL52180.1"/>
    <property type="molecule type" value="Genomic_DNA"/>
</dbReference>
<feature type="transmembrane region" description="Helical" evidence="1">
    <location>
        <begin position="113"/>
        <end position="137"/>
    </location>
</feature>
<sequence length="227" mass="24180">MQYLTRGRPFSCSVCGKEETGNVHCPGGHYVCEECHGKGSFDVVLNLALSSKSADPLAIAEEIMGIAPIPMLGCEHAWVTAAALMAAIKNHGQIKITNEQITEAVRRTQRQAIGAFCGLTGVCGVAIGVGATFSVILDAACPKDRETASTMHVVSRVIEAIANETGPCCCKNFVRKALAVSSQLAGEYLQISLPHSVEPVCRDGHRHPHGCRQDKCSYYPGLKNVDG</sequence>
<protein>
    <recommendedName>
        <fullName evidence="2">DUF5714 domain-containing protein</fullName>
    </recommendedName>
</protein>
<gene>
    <name evidence="3" type="ORF">GFC01_07825</name>
</gene>